<feature type="domain" description="HTH araC/xylS-type" evidence="5">
    <location>
        <begin position="652"/>
        <end position="751"/>
    </location>
</feature>
<dbReference type="PROSITE" id="PS01124">
    <property type="entry name" value="HTH_ARAC_FAMILY_2"/>
    <property type="match status" value="1"/>
</dbReference>
<dbReference type="Pfam" id="PF12833">
    <property type="entry name" value="HTH_18"/>
    <property type="match status" value="1"/>
</dbReference>
<evidence type="ECO:0000256" key="3">
    <source>
        <dbReference type="ARBA" id="ARBA00023163"/>
    </source>
</evidence>
<dbReference type="InterPro" id="IPR009057">
    <property type="entry name" value="Homeodomain-like_sf"/>
</dbReference>
<evidence type="ECO:0000313" key="7">
    <source>
        <dbReference type="Proteomes" id="UP001199916"/>
    </source>
</evidence>
<dbReference type="SMART" id="SM00342">
    <property type="entry name" value="HTH_ARAC"/>
    <property type="match status" value="1"/>
</dbReference>
<dbReference type="Pfam" id="PF17853">
    <property type="entry name" value="GGDEF_2"/>
    <property type="match status" value="1"/>
</dbReference>
<evidence type="ECO:0000256" key="1">
    <source>
        <dbReference type="ARBA" id="ARBA00023015"/>
    </source>
</evidence>
<feature type="transmembrane region" description="Helical" evidence="4">
    <location>
        <begin position="295"/>
        <end position="315"/>
    </location>
</feature>
<dbReference type="PANTHER" id="PTHR43280:SF2">
    <property type="entry name" value="HTH-TYPE TRANSCRIPTIONAL REGULATOR EXSA"/>
    <property type="match status" value="1"/>
</dbReference>
<name>A0ABS8YCX6_9BACL</name>
<feature type="transmembrane region" description="Helical" evidence="4">
    <location>
        <begin position="12"/>
        <end position="34"/>
    </location>
</feature>
<dbReference type="InterPro" id="IPR018062">
    <property type="entry name" value="HTH_AraC-typ_CS"/>
</dbReference>
<dbReference type="SUPFAM" id="SSF46689">
    <property type="entry name" value="Homeodomain-like"/>
    <property type="match status" value="2"/>
</dbReference>
<dbReference type="EMBL" id="JAJNBZ010000002">
    <property type="protein sequence ID" value="MCE5168293.1"/>
    <property type="molecule type" value="Genomic_DNA"/>
</dbReference>
<sequence length="766" mass="87363">MNWNHFKSKLLLKYIFSYVLIFLIPLVVLTFFIYQNAVNNLRSEIEQSNVNQLNQVKLNIDARMTELRDIATRISYDDQLTPYMVRHPYYTREAIQALDKYKANSSILDEVFLYFRGDDVIYSSRGLTSLDVMFDQSYLFEDWSREDIVKDLNQVTYPTVRPADSVSTNMHLKKSLLAYLVPVTPNSSYPHGTVLYLMEESKLTGLMDSILNNFNGNSYIFDQDGRVLARNNNGTAIPADEVHVLTELGPGIHSLTLDNNPHSVVAVKSELNGWTYVTAMPSDQFFGRVFHIQTFFLLAFVVVVLAGILAAVLLAKRQYHPIHDLMEFAKLNTDSNTPAPAKSRNELEWIRQMLHEYSTRVDIQEPYARNQFLLMLLKHGTPEDQESERLMEMFGIELPGSHHFVIAMAWDEYPGIPQTAQDRQEISQLLTEVEIPEYKAHAYGVELPQSDQIALIVNMYGEEEDKLSPNYRMEQIVEALRVIVMESSHLIPSFGIGTSYPSPALLDQSYIEAASALECRMANGKGSTTYFEKLSQTPNDTFWIPKDALLKLVQSLKHGNEIVAVQMIGTIFANVKMQSLSVSLLRCICFDILNTLLKSASELGMDEFVHDIPNLTSFESLEELEQKLCALASKICKRVEQNTESEQHSLMDKIIAHVDEQYANYNLSLEQLAQKYSISSSYLSRAFKEKTGSNFSQYIWQRRMDEVIRQLLTTSDPLKDIIVRVGYLDTPNFIRKFKKETGYTPGQYRKLHATDATAAAADADED</sequence>
<keyword evidence="3" id="KW-0804">Transcription</keyword>
<organism evidence="6 7">
    <name type="scientific">Paenibacillus profundus</name>
    <dbReference type="NCBI Taxonomy" id="1173085"/>
    <lineage>
        <taxon>Bacteria</taxon>
        <taxon>Bacillati</taxon>
        <taxon>Bacillota</taxon>
        <taxon>Bacilli</taxon>
        <taxon>Bacillales</taxon>
        <taxon>Paenibacillaceae</taxon>
        <taxon>Paenibacillus</taxon>
    </lineage>
</organism>
<keyword evidence="2" id="KW-0238">DNA-binding</keyword>
<accession>A0ABS8YCX6</accession>
<evidence type="ECO:0000256" key="4">
    <source>
        <dbReference type="SAM" id="Phobius"/>
    </source>
</evidence>
<keyword evidence="4" id="KW-1133">Transmembrane helix</keyword>
<reference evidence="6 7" key="1">
    <citation type="submission" date="2021-11" db="EMBL/GenBank/DDBJ databases">
        <title>Draft genome sequence of Paenibacillus profundus YoMME, a new Gram-positive bacteria with exoelectrogenic properties.</title>
        <authorList>
            <person name="Hubenova Y."/>
            <person name="Hubenova E."/>
            <person name="Manasiev Y."/>
            <person name="Peykov S."/>
            <person name="Mitov M."/>
        </authorList>
    </citation>
    <scope>NUCLEOTIDE SEQUENCE [LARGE SCALE GENOMIC DNA]</scope>
    <source>
        <strain evidence="6 7">YoMME</strain>
    </source>
</reference>
<dbReference type="PANTHER" id="PTHR43280">
    <property type="entry name" value="ARAC-FAMILY TRANSCRIPTIONAL REGULATOR"/>
    <property type="match status" value="1"/>
</dbReference>
<keyword evidence="4" id="KW-0472">Membrane</keyword>
<protein>
    <submittedName>
        <fullName evidence="6">Helix-turn-helix domain-containing protein</fullName>
    </submittedName>
</protein>
<keyword evidence="4" id="KW-0812">Transmembrane</keyword>
<dbReference type="InterPro" id="IPR041522">
    <property type="entry name" value="CdaR_GGDEF"/>
</dbReference>
<dbReference type="PROSITE" id="PS00041">
    <property type="entry name" value="HTH_ARAC_FAMILY_1"/>
    <property type="match status" value="1"/>
</dbReference>
<evidence type="ECO:0000313" key="6">
    <source>
        <dbReference type="EMBL" id="MCE5168293.1"/>
    </source>
</evidence>
<evidence type="ECO:0000259" key="5">
    <source>
        <dbReference type="PROSITE" id="PS01124"/>
    </source>
</evidence>
<keyword evidence="7" id="KW-1185">Reference proteome</keyword>
<evidence type="ECO:0000256" key="2">
    <source>
        <dbReference type="ARBA" id="ARBA00023125"/>
    </source>
</evidence>
<proteinExistence type="predicted"/>
<keyword evidence="1" id="KW-0805">Transcription regulation</keyword>
<comment type="caution">
    <text evidence="6">The sequence shown here is derived from an EMBL/GenBank/DDBJ whole genome shotgun (WGS) entry which is preliminary data.</text>
</comment>
<gene>
    <name evidence="6" type="ORF">LQV63_03050</name>
</gene>
<dbReference type="Gene3D" id="1.10.10.60">
    <property type="entry name" value="Homeodomain-like"/>
    <property type="match status" value="2"/>
</dbReference>
<dbReference type="InterPro" id="IPR018060">
    <property type="entry name" value="HTH_AraC"/>
</dbReference>
<dbReference type="RefSeq" id="WP_233695595.1">
    <property type="nucleotide sequence ID" value="NZ_JAJNBZ010000002.1"/>
</dbReference>
<dbReference type="Proteomes" id="UP001199916">
    <property type="component" value="Unassembled WGS sequence"/>
</dbReference>